<accession>G6FQ58</accession>
<name>G6FQ58_9CYAN</name>
<protein>
    <submittedName>
        <fullName evidence="1">Uncharacterized protein</fullName>
    </submittedName>
</protein>
<dbReference type="Proteomes" id="UP000004344">
    <property type="component" value="Unassembled WGS sequence"/>
</dbReference>
<comment type="caution">
    <text evidence="1">The sequence shown here is derived from an EMBL/GenBank/DDBJ whole genome shotgun (WGS) entry which is preliminary data.</text>
</comment>
<keyword evidence="2" id="KW-1185">Reference proteome</keyword>
<dbReference type="EMBL" id="AGIZ01000003">
    <property type="protein sequence ID" value="EHC17943.1"/>
    <property type="molecule type" value="Genomic_DNA"/>
</dbReference>
<sequence length="73" mass="8993">MEKFFQTRLRTLSRLVDADWRSPSKKPIYNQRLEVVYEHNNIRYKCESDRKLTDIISINFFVWLYVTTVEDYL</sequence>
<dbReference type="RefSeq" id="WP_009455285.1">
    <property type="nucleotide sequence ID" value="NZ_AGIZ01000003.1"/>
</dbReference>
<evidence type="ECO:0000313" key="1">
    <source>
        <dbReference type="EMBL" id="EHC17943.1"/>
    </source>
</evidence>
<gene>
    <name evidence="1" type="ORF">FJSC11DRAFT_1005</name>
</gene>
<dbReference type="GeneID" id="43301988"/>
<dbReference type="AlphaFoldDB" id="G6FQ58"/>
<reference evidence="1 2" key="1">
    <citation type="submission" date="2011-09" db="EMBL/GenBank/DDBJ databases">
        <title>The draft genome of Fischerella sp. JSC-11.</title>
        <authorList>
            <consortium name="US DOE Joint Genome Institute (JGI-PGF)"/>
            <person name="Lucas S."/>
            <person name="Han J."/>
            <person name="Lapidus A."/>
            <person name="Cheng J.-F."/>
            <person name="Goodwin L."/>
            <person name="Pitluck S."/>
            <person name="Peters L."/>
            <person name="Land M.L."/>
            <person name="Hauser L."/>
            <person name="Sarkisova S."/>
            <person name="Bryant D.A."/>
            <person name="Brown I."/>
            <person name="Woyke T.J."/>
        </authorList>
    </citation>
    <scope>NUCLEOTIDE SEQUENCE [LARGE SCALE GENOMIC DNA]</scope>
    <source>
        <strain evidence="1 2">JSC-11</strain>
    </source>
</reference>
<evidence type="ECO:0000313" key="2">
    <source>
        <dbReference type="Proteomes" id="UP000004344"/>
    </source>
</evidence>
<dbReference type="PATRIC" id="fig|741277.3.peg.1179"/>
<organism evidence="1 2">
    <name type="scientific">Fischerella thermalis JSC-11</name>
    <dbReference type="NCBI Taxonomy" id="741277"/>
    <lineage>
        <taxon>Bacteria</taxon>
        <taxon>Bacillati</taxon>
        <taxon>Cyanobacteriota</taxon>
        <taxon>Cyanophyceae</taxon>
        <taxon>Nostocales</taxon>
        <taxon>Hapalosiphonaceae</taxon>
        <taxon>Fischerella</taxon>
    </lineage>
</organism>
<proteinExistence type="predicted"/>